<feature type="region of interest" description="Disordered" evidence="1">
    <location>
        <begin position="1"/>
        <end position="169"/>
    </location>
</feature>
<feature type="compositionally biased region" description="Polar residues" evidence="1">
    <location>
        <begin position="1"/>
        <end position="15"/>
    </location>
</feature>
<evidence type="ECO:0000256" key="1">
    <source>
        <dbReference type="SAM" id="MobiDB-lite"/>
    </source>
</evidence>
<feature type="region of interest" description="Disordered" evidence="1">
    <location>
        <begin position="1283"/>
        <end position="1365"/>
    </location>
</feature>
<feature type="compositionally biased region" description="Low complexity" evidence="1">
    <location>
        <begin position="320"/>
        <end position="335"/>
    </location>
</feature>
<feature type="compositionally biased region" description="Low complexity" evidence="1">
    <location>
        <begin position="1393"/>
        <end position="1409"/>
    </location>
</feature>
<dbReference type="GeneID" id="28976984"/>
<feature type="compositionally biased region" description="Low complexity" evidence="1">
    <location>
        <begin position="890"/>
        <end position="910"/>
    </location>
</feature>
<feature type="compositionally biased region" description="Gly residues" evidence="1">
    <location>
        <begin position="351"/>
        <end position="361"/>
    </location>
</feature>
<feature type="compositionally biased region" description="Gly residues" evidence="1">
    <location>
        <begin position="200"/>
        <end position="209"/>
    </location>
</feature>
<evidence type="ECO:0000313" key="2">
    <source>
        <dbReference type="EMBL" id="KPV75829.1"/>
    </source>
</evidence>
<feature type="region of interest" description="Disordered" evidence="1">
    <location>
        <begin position="186"/>
        <end position="377"/>
    </location>
</feature>
<dbReference type="STRING" id="578459.A0A194S5L3"/>
<feature type="compositionally biased region" description="Low complexity" evidence="1">
    <location>
        <begin position="953"/>
        <end position="977"/>
    </location>
</feature>
<feature type="compositionally biased region" description="Low complexity" evidence="1">
    <location>
        <begin position="1340"/>
        <end position="1361"/>
    </location>
</feature>
<feature type="compositionally biased region" description="Gly residues" evidence="1">
    <location>
        <begin position="111"/>
        <end position="122"/>
    </location>
</feature>
<feature type="compositionally biased region" description="Acidic residues" evidence="1">
    <location>
        <begin position="1003"/>
        <end position="1014"/>
    </location>
</feature>
<dbReference type="OrthoDB" id="5593376at2759"/>
<feature type="compositionally biased region" description="Basic and acidic residues" evidence="1">
    <location>
        <begin position="1284"/>
        <end position="1301"/>
    </location>
</feature>
<name>A0A194S5L3_RHOGW</name>
<dbReference type="Proteomes" id="UP000053890">
    <property type="component" value="Unassembled WGS sequence"/>
</dbReference>
<feature type="compositionally biased region" description="Low complexity" evidence="1">
    <location>
        <begin position="27"/>
        <end position="74"/>
    </location>
</feature>
<gene>
    <name evidence="2" type="ORF">RHOBADRAFT_52851</name>
</gene>
<feature type="compositionally biased region" description="Polar residues" evidence="1">
    <location>
        <begin position="84"/>
        <end position="109"/>
    </location>
</feature>
<feature type="compositionally biased region" description="Basic and acidic residues" evidence="1">
    <location>
        <begin position="680"/>
        <end position="711"/>
    </location>
</feature>
<organism evidence="2 3">
    <name type="scientific">Rhodotorula graminis (strain WP1)</name>
    <dbReference type="NCBI Taxonomy" id="578459"/>
    <lineage>
        <taxon>Eukaryota</taxon>
        <taxon>Fungi</taxon>
        <taxon>Dikarya</taxon>
        <taxon>Basidiomycota</taxon>
        <taxon>Pucciniomycotina</taxon>
        <taxon>Microbotryomycetes</taxon>
        <taxon>Sporidiobolales</taxon>
        <taxon>Sporidiobolaceae</taxon>
        <taxon>Rhodotorula</taxon>
    </lineage>
</organism>
<feature type="region of interest" description="Disordered" evidence="1">
    <location>
        <begin position="761"/>
        <end position="877"/>
    </location>
</feature>
<evidence type="ECO:0000313" key="3">
    <source>
        <dbReference type="Proteomes" id="UP000053890"/>
    </source>
</evidence>
<feature type="compositionally biased region" description="Low complexity" evidence="1">
    <location>
        <begin position="931"/>
        <end position="944"/>
    </location>
</feature>
<proteinExistence type="predicted"/>
<dbReference type="PANTHER" id="PTHR34491">
    <property type="entry name" value="A-TYPE INCLUSION PROTEIN, PUTATIVE-RELATED"/>
    <property type="match status" value="1"/>
</dbReference>
<feature type="region of interest" description="Disordered" evidence="1">
    <location>
        <begin position="1393"/>
        <end position="1412"/>
    </location>
</feature>
<feature type="region of interest" description="Disordered" evidence="1">
    <location>
        <begin position="890"/>
        <end position="977"/>
    </location>
</feature>
<protein>
    <submittedName>
        <fullName evidence="2">Uncharacterized protein</fullName>
    </submittedName>
</protein>
<feature type="compositionally biased region" description="Low complexity" evidence="1">
    <location>
        <begin position="779"/>
        <end position="812"/>
    </location>
</feature>
<dbReference type="OMA" id="FREFTRC"/>
<feature type="compositionally biased region" description="Polar residues" evidence="1">
    <location>
        <begin position="837"/>
        <end position="867"/>
    </location>
</feature>
<keyword evidence="3" id="KW-1185">Reference proteome</keyword>
<feature type="compositionally biased region" description="Polar residues" evidence="1">
    <location>
        <begin position="137"/>
        <end position="146"/>
    </location>
</feature>
<accession>A0A194S5L3</accession>
<dbReference type="PANTHER" id="PTHR34491:SF74">
    <property type="entry name" value="DUF4456 DOMAIN-CONTAINING PROTEIN"/>
    <property type="match status" value="1"/>
</dbReference>
<dbReference type="RefSeq" id="XP_018271878.1">
    <property type="nucleotide sequence ID" value="XM_018416536.1"/>
</dbReference>
<feature type="compositionally biased region" description="Pro residues" evidence="1">
    <location>
        <begin position="336"/>
        <end position="350"/>
    </location>
</feature>
<feature type="compositionally biased region" description="Gly residues" evidence="1">
    <location>
        <begin position="149"/>
        <end position="169"/>
    </location>
</feature>
<reference evidence="2 3" key="1">
    <citation type="journal article" date="2015" name="Front. Microbiol.">
        <title>Genome sequence of the plant growth promoting endophytic yeast Rhodotorula graminis WP1.</title>
        <authorList>
            <person name="Firrincieli A."/>
            <person name="Otillar R."/>
            <person name="Salamov A."/>
            <person name="Schmutz J."/>
            <person name="Khan Z."/>
            <person name="Redman R.S."/>
            <person name="Fleck N.D."/>
            <person name="Lindquist E."/>
            <person name="Grigoriev I.V."/>
            <person name="Doty S.L."/>
        </authorList>
    </citation>
    <scope>NUCLEOTIDE SEQUENCE [LARGE SCALE GENOMIC DNA]</scope>
    <source>
        <strain evidence="2 3">WP1</strain>
    </source>
</reference>
<feature type="compositionally biased region" description="Low complexity" evidence="1">
    <location>
        <begin position="225"/>
        <end position="271"/>
    </location>
</feature>
<feature type="region of interest" description="Disordered" evidence="1">
    <location>
        <begin position="993"/>
        <end position="1044"/>
    </location>
</feature>
<dbReference type="EMBL" id="KQ474077">
    <property type="protein sequence ID" value="KPV75829.1"/>
    <property type="molecule type" value="Genomic_DNA"/>
</dbReference>
<feature type="region of interest" description="Disordered" evidence="1">
    <location>
        <begin position="675"/>
        <end position="711"/>
    </location>
</feature>
<sequence length="1509" mass="157141">MASDANLQQQQQHHSSAFPPETPPGLASSSSSASYHDQVAAAQHQHQQHQQQQLAQQHHHLQQQQAYMQQQQQQRYPVHPPSTPLSHASPQPTTSPSVKISPDTLASLTGGSSGGVGGGGPGVAQASSPFSGGGSVISPTGSSFSTAGHMGGGGGGGGGPGPGEAGEGAGFSRTAAMALAGALGMSSAPTMQPSQQAGAAPGGGAGGAGPMSLAGMDVDLGSFATPPHSGPSSTGGSTPSNGSGPPYYAFQSQQQQPSGASSASSSVPSAQLTQNTLPPPSHPAPTLGSAPRHHPYAHPSRPGLTPSHSQTSISGLPHYLSASAGASPASSAGGPTPSPGPPPSATPEPPGGGGGQGGGTFALGLPGLSSAQVPSRVHSAPGHILSLSTSGLDGHGHGHLLGRAGSPHLSADPDSMGAQQQHRFLNGIDQQPLSAISMGGDGSVSGNDLLLLSTNLAPSSTTPGLGPGPSSLAPPFGATGPGGGGGGALTIDTLQASKVMSSLTAPQSAPATTTLEDDRLPPGAYNDSVRAAISLLQKRLPIMGAALSTSEAESGQDEEEIWKGIEGAYEELKRIMRGRRDTRRHHGMGSASSKRTVYTMELESPVTPIDRDRSNFLGAPPLVHSHSTPDVGLAAQATAARQAATAQMQQQQHAAQLQMQQQVQVQAEAHARAQAQLQAEADRARAEAEQRARAEEDARQQMENEAHMRAEAEAKAVAEQQRAEQAVREAEQYQQQVMQAEQMMQAEQLRLARERLHQHMQEGAAGAPQTLPNPPVEMQQSQSQGQPPPQQQQQQQQHVGLDQQQQQQQPAQLSYANPNPFGQLQPPPGMPMGALPTSSISTNGLSQSLYPSHAGSQHGTPQPSSAFSPYPGGFDPAADITMQQLQQMQGLPGYPLGGAQQQQQQQQQQQAPLGDSVDPASLGGIAPSTVSPPSAGPSAFASLATSTGPGPVRQSRSRAASQSGYTSSGSRSRAASGSGYQVLLESRSRAASSASSVYQTFERDEEDDEGEDGADFEHEIDVGGNGPASARSSQMGAASAGVDQDTKARMDPVFVDFLASVCSNLDATDSKGEPIHQTLMAKKMEKLDQSHDFRPFKFRIQAFTNAFAESLARSGAFDSEVPVKKVRQYLWAQPYISRFNDDGKKAKSKGNHIWTVEAKKMPDKKWLFREFTRCIKGTAPSVAFVGLTWSWAPRVWDPQCSSAAIDASFMSPSLPEWLAWDDNVLQGEVPESALGQTLEVEAVATFQMGNKVQQLKASTHFLVASPHDTEDPALALQAAQIASKNKEEERERLNEPSEDQKPLLMGSADNLQLASPPDSGAQLYRSPSLGGSGLFEPQPGGQLLSAHLGGSGAGSYSSSLGTPGSGLEASFAQQLEAQHHQQLQDEHLLAQLQHHSGGQQQQQQQQLQGDMQVDDAQAALHAHYANLAMQQSQSFQALSPGQMSFAPPPELVQTALQDAAGMGIDPASFTSIHPNVLSQATSGTGTPAGVFHLHDMGQQPPFTHEPSNM</sequence>